<proteinExistence type="predicted"/>
<dbReference type="Proteomes" id="UP001342314">
    <property type="component" value="Unassembled WGS sequence"/>
</dbReference>
<dbReference type="EMBL" id="BQKY01000014">
    <property type="protein sequence ID" value="GJN93391.1"/>
    <property type="molecule type" value="Genomic_DNA"/>
</dbReference>
<evidence type="ECO:0000313" key="2">
    <source>
        <dbReference type="Proteomes" id="UP001342314"/>
    </source>
</evidence>
<name>A0AAV5GLD5_9BASI</name>
<organism evidence="1 2">
    <name type="scientific">Rhodotorula paludigena</name>
    <dbReference type="NCBI Taxonomy" id="86838"/>
    <lineage>
        <taxon>Eukaryota</taxon>
        <taxon>Fungi</taxon>
        <taxon>Dikarya</taxon>
        <taxon>Basidiomycota</taxon>
        <taxon>Pucciniomycotina</taxon>
        <taxon>Microbotryomycetes</taxon>
        <taxon>Sporidiobolales</taxon>
        <taxon>Sporidiobolaceae</taxon>
        <taxon>Rhodotorula</taxon>
    </lineage>
</organism>
<reference evidence="1 2" key="1">
    <citation type="submission" date="2021-12" db="EMBL/GenBank/DDBJ databases">
        <title>High titer production of polyol ester of fatty acids by Rhodotorula paludigena BS15 towards product separation-free biomass refinery.</title>
        <authorList>
            <person name="Mano J."/>
            <person name="Ono H."/>
            <person name="Tanaka T."/>
            <person name="Naito K."/>
            <person name="Sushida H."/>
            <person name="Ike M."/>
            <person name="Tokuyasu K."/>
            <person name="Kitaoka M."/>
        </authorList>
    </citation>
    <scope>NUCLEOTIDE SEQUENCE [LARGE SCALE GENOMIC DNA]</scope>
    <source>
        <strain evidence="1 2">BS15</strain>
    </source>
</reference>
<evidence type="ECO:0000313" key="1">
    <source>
        <dbReference type="EMBL" id="GJN93391.1"/>
    </source>
</evidence>
<protein>
    <submittedName>
        <fullName evidence="1">Uncharacterized protein</fullName>
    </submittedName>
</protein>
<accession>A0AAV5GLD5</accession>
<sequence>MMLLVSDLLHDPLVSALRALREDEQESSKDMQVEGAMSTFDSFIAALCQHELLSPDEGAEISRQLDTSDVQPFMAANYSDQLSGAGPHNVKYLLEKLLGLYALQQPIAKAIVELF</sequence>
<dbReference type="AlphaFoldDB" id="A0AAV5GLD5"/>
<gene>
    <name evidence="1" type="ORF">Rhopal_006445-T1</name>
</gene>
<keyword evidence="2" id="KW-1185">Reference proteome</keyword>
<comment type="caution">
    <text evidence="1">The sequence shown here is derived from an EMBL/GenBank/DDBJ whole genome shotgun (WGS) entry which is preliminary data.</text>
</comment>